<dbReference type="AlphaFoldDB" id="A0A0C2XP85"/>
<name>A0A0C2XP85_SERVB</name>
<feature type="compositionally biased region" description="Polar residues" evidence="1">
    <location>
        <begin position="13"/>
        <end position="22"/>
    </location>
</feature>
<feature type="compositionally biased region" description="Basic and acidic residues" evidence="1">
    <location>
        <begin position="25"/>
        <end position="38"/>
    </location>
</feature>
<keyword evidence="3" id="KW-1185">Reference proteome</keyword>
<reference evidence="3" key="2">
    <citation type="submission" date="2015-01" db="EMBL/GenBank/DDBJ databases">
        <title>Evolutionary Origins and Diversification of the Mycorrhizal Mutualists.</title>
        <authorList>
            <consortium name="DOE Joint Genome Institute"/>
            <consortium name="Mycorrhizal Genomics Consortium"/>
            <person name="Kohler A."/>
            <person name="Kuo A."/>
            <person name="Nagy L.G."/>
            <person name="Floudas D."/>
            <person name="Copeland A."/>
            <person name="Barry K.W."/>
            <person name="Cichocki N."/>
            <person name="Veneault-Fourrey C."/>
            <person name="LaButti K."/>
            <person name="Lindquist E.A."/>
            <person name="Lipzen A."/>
            <person name="Lundell T."/>
            <person name="Morin E."/>
            <person name="Murat C."/>
            <person name="Riley R."/>
            <person name="Ohm R."/>
            <person name="Sun H."/>
            <person name="Tunlid A."/>
            <person name="Henrissat B."/>
            <person name="Grigoriev I.V."/>
            <person name="Hibbett D.S."/>
            <person name="Martin F."/>
        </authorList>
    </citation>
    <scope>NUCLEOTIDE SEQUENCE [LARGE SCALE GENOMIC DNA]</scope>
    <source>
        <strain evidence="3">MAFF 305830</strain>
    </source>
</reference>
<sequence>MNNNHINPNNSNIAPQGPQQPSKVAKADFSDTDGRVCSEKVGQQPQNNTGAQQQQVADDQDHPVHNCETAGIPETVEEVYVLR</sequence>
<proteinExistence type="predicted"/>
<dbReference type="HOGENOM" id="CLU_2544034_0_0_1"/>
<evidence type="ECO:0000313" key="3">
    <source>
        <dbReference type="Proteomes" id="UP000054097"/>
    </source>
</evidence>
<feature type="compositionally biased region" description="Low complexity" evidence="1">
    <location>
        <begin position="42"/>
        <end position="57"/>
    </location>
</feature>
<evidence type="ECO:0000256" key="1">
    <source>
        <dbReference type="SAM" id="MobiDB-lite"/>
    </source>
</evidence>
<evidence type="ECO:0000313" key="2">
    <source>
        <dbReference type="EMBL" id="KIM30782.1"/>
    </source>
</evidence>
<accession>A0A0C2XP85</accession>
<dbReference type="EMBL" id="KN824283">
    <property type="protein sequence ID" value="KIM30782.1"/>
    <property type="molecule type" value="Genomic_DNA"/>
</dbReference>
<dbReference type="Proteomes" id="UP000054097">
    <property type="component" value="Unassembled WGS sequence"/>
</dbReference>
<reference evidence="2 3" key="1">
    <citation type="submission" date="2014-04" db="EMBL/GenBank/DDBJ databases">
        <authorList>
            <consortium name="DOE Joint Genome Institute"/>
            <person name="Kuo A."/>
            <person name="Zuccaro A."/>
            <person name="Kohler A."/>
            <person name="Nagy L.G."/>
            <person name="Floudas D."/>
            <person name="Copeland A."/>
            <person name="Barry K.W."/>
            <person name="Cichocki N."/>
            <person name="Veneault-Fourrey C."/>
            <person name="LaButti K."/>
            <person name="Lindquist E.A."/>
            <person name="Lipzen A."/>
            <person name="Lundell T."/>
            <person name="Morin E."/>
            <person name="Murat C."/>
            <person name="Sun H."/>
            <person name="Tunlid A."/>
            <person name="Henrissat B."/>
            <person name="Grigoriev I.V."/>
            <person name="Hibbett D.S."/>
            <person name="Martin F."/>
            <person name="Nordberg H.P."/>
            <person name="Cantor M.N."/>
            <person name="Hua S.X."/>
        </authorList>
    </citation>
    <scope>NUCLEOTIDE SEQUENCE [LARGE SCALE GENOMIC DNA]</scope>
    <source>
        <strain evidence="2 3">MAFF 305830</strain>
    </source>
</reference>
<organism evidence="2 3">
    <name type="scientific">Serendipita vermifera MAFF 305830</name>
    <dbReference type="NCBI Taxonomy" id="933852"/>
    <lineage>
        <taxon>Eukaryota</taxon>
        <taxon>Fungi</taxon>
        <taxon>Dikarya</taxon>
        <taxon>Basidiomycota</taxon>
        <taxon>Agaricomycotina</taxon>
        <taxon>Agaricomycetes</taxon>
        <taxon>Sebacinales</taxon>
        <taxon>Serendipitaceae</taxon>
        <taxon>Serendipita</taxon>
    </lineage>
</organism>
<feature type="region of interest" description="Disordered" evidence="1">
    <location>
        <begin position="1"/>
        <end position="71"/>
    </location>
</feature>
<gene>
    <name evidence="2" type="ORF">M408DRAFT_21615</name>
</gene>
<protein>
    <submittedName>
        <fullName evidence="2">Uncharacterized protein</fullName>
    </submittedName>
</protein>
<feature type="compositionally biased region" description="Low complexity" evidence="1">
    <location>
        <begin position="1"/>
        <end position="12"/>
    </location>
</feature>